<dbReference type="Gene3D" id="3.20.20.70">
    <property type="entry name" value="Aldolase class I"/>
    <property type="match status" value="1"/>
</dbReference>
<feature type="domain" description="Pyruvate carboxyltransferase" evidence="4">
    <location>
        <begin position="7"/>
        <end position="294"/>
    </location>
</feature>
<comment type="similarity">
    <text evidence="1">Belongs to the HMG-CoA lyase family.</text>
</comment>
<evidence type="ECO:0000259" key="4">
    <source>
        <dbReference type="PROSITE" id="PS50991"/>
    </source>
</evidence>
<dbReference type="InterPro" id="IPR013785">
    <property type="entry name" value="Aldolase_TIM"/>
</dbReference>
<keyword evidence="2" id="KW-0479">Metal-binding</keyword>
<evidence type="ECO:0000256" key="2">
    <source>
        <dbReference type="ARBA" id="ARBA00022723"/>
    </source>
</evidence>
<sequence length="380" mass="41251">MTGFPQVSIIEQGMREGMQIESAAIPVAEKIRLLDALSATGLENIVVGSFVSPRWVPQMANIEEIINGFTPVEGVNYTALVLNQRGIERRARFMPPLSPPSKVGTSRVHVCDVFVQRNAGRTIAQEIEMLPAQIEAQVKAGATEAMVAVNAAWGSNWLGEFSEDQRMETIQLQMDAWAAAGVPTTGILFGDPMSWNTPGAMESQIRRVLREWPQVTTINLHLHNGRGMAPISAYVAMKELDERHRLIVDTAIGGLGGCPYGGNGRLSKMIPTEDFVHMLEGEGIQTGVDLAALIECVVMAEGIVGHELWGHVSQAGPRPYGADAYPMDMPFVETAEEAQHFRLGPETYAGCLAPWKQDITSAARDEFEARLAEHAGAHGG</sequence>
<dbReference type="PANTHER" id="PTHR42738">
    <property type="entry name" value="HYDROXYMETHYLGLUTARYL-COA LYASE"/>
    <property type="match status" value="1"/>
</dbReference>
<dbReference type="RefSeq" id="WP_345147798.1">
    <property type="nucleotide sequence ID" value="NZ_BAABEO010000002.1"/>
</dbReference>
<reference evidence="6" key="1">
    <citation type="journal article" date="2019" name="Int. J. Syst. Evol. Microbiol.">
        <title>The Global Catalogue of Microorganisms (GCM) 10K type strain sequencing project: providing services to taxonomists for standard genome sequencing and annotation.</title>
        <authorList>
            <consortium name="The Broad Institute Genomics Platform"/>
            <consortium name="The Broad Institute Genome Sequencing Center for Infectious Disease"/>
            <person name="Wu L."/>
            <person name="Ma J."/>
        </authorList>
    </citation>
    <scope>NUCLEOTIDE SEQUENCE [LARGE SCALE GENOMIC DNA]</scope>
    <source>
        <strain evidence="6">JCM 30742</strain>
    </source>
</reference>
<organism evidence="5 6">
    <name type="scientific">Arthrobacter ginkgonis</name>
    <dbReference type="NCBI Taxonomy" id="1630594"/>
    <lineage>
        <taxon>Bacteria</taxon>
        <taxon>Bacillati</taxon>
        <taxon>Actinomycetota</taxon>
        <taxon>Actinomycetes</taxon>
        <taxon>Micrococcales</taxon>
        <taxon>Micrococcaceae</taxon>
        <taxon>Arthrobacter</taxon>
    </lineage>
</organism>
<dbReference type="EMBL" id="BAABEO010000002">
    <property type="protein sequence ID" value="GAA3666783.1"/>
    <property type="molecule type" value="Genomic_DNA"/>
</dbReference>
<dbReference type="SUPFAM" id="SSF51569">
    <property type="entry name" value="Aldolase"/>
    <property type="match status" value="1"/>
</dbReference>
<accession>A0ABP7BSJ7</accession>
<comment type="caution">
    <text evidence="5">The sequence shown here is derived from an EMBL/GenBank/DDBJ whole genome shotgun (WGS) entry which is preliminary data.</text>
</comment>
<evidence type="ECO:0000313" key="5">
    <source>
        <dbReference type="EMBL" id="GAA3666783.1"/>
    </source>
</evidence>
<dbReference type="GO" id="GO:0016829">
    <property type="term" value="F:lyase activity"/>
    <property type="evidence" value="ECO:0007669"/>
    <property type="project" value="UniProtKB-KW"/>
</dbReference>
<dbReference type="PANTHER" id="PTHR42738:SF7">
    <property type="entry name" value="HYDROXYMETHYLGLUTARYL-COA LYASE"/>
    <property type="match status" value="1"/>
</dbReference>
<dbReference type="Proteomes" id="UP001500752">
    <property type="component" value="Unassembled WGS sequence"/>
</dbReference>
<evidence type="ECO:0000256" key="1">
    <source>
        <dbReference type="ARBA" id="ARBA00009405"/>
    </source>
</evidence>
<proteinExistence type="inferred from homology"/>
<dbReference type="PROSITE" id="PS50991">
    <property type="entry name" value="PYR_CT"/>
    <property type="match status" value="1"/>
</dbReference>
<evidence type="ECO:0000313" key="6">
    <source>
        <dbReference type="Proteomes" id="UP001500752"/>
    </source>
</evidence>
<dbReference type="InterPro" id="IPR000891">
    <property type="entry name" value="PYR_CT"/>
</dbReference>
<gene>
    <name evidence="5" type="ORF">GCM10023081_02040</name>
</gene>
<protein>
    <submittedName>
        <fullName evidence="5">Hydroxymethylglutaryl-CoA lyase</fullName>
    </submittedName>
</protein>
<keyword evidence="6" id="KW-1185">Reference proteome</keyword>
<name>A0ABP7BSJ7_9MICC</name>
<dbReference type="Pfam" id="PF00682">
    <property type="entry name" value="HMGL-like"/>
    <property type="match status" value="1"/>
</dbReference>
<dbReference type="InterPro" id="IPR043594">
    <property type="entry name" value="HMGL"/>
</dbReference>
<evidence type="ECO:0000256" key="3">
    <source>
        <dbReference type="ARBA" id="ARBA00023239"/>
    </source>
</evidence>
<keyword evidence="3 5" id="KW-0456">Lyase</keyword>